<keyword evidence="2" id="KW-1185">Reference proteome</keyword>
<reference evidence="1" key="1">
    <citation type="submission" date="2022-12" db="EMBL/GenBank/DDBJ databases">
        <authorList>
            <person name="Webb A."/>
        </authorList>
    </citation>
    <scope>NUCLEOTIDE SEQUENCE</scope>
    <source>
        <strain evidence="1">Hp1</strain>
    </source>
</reference>
<name>A0AAV0T3Y6_HYABA</name>
<proteinExistence type="predicted"/>
<gene>
    <name evidence="1" type="ORF">HBR001_LOCUS790</name>
</gene>
<protein>
    <submittedName>
        <fullName evidence="1">Uncharacterized protein</fullName>
    </submittedName>
</protein>
<organism evidence="1 2">
    <name type="scientific">Hyaloperonospora brassicae</name>
    <name type="common">Brassica downy mildew</name>
    <name type="synonym">Peronospora brassicae</name>
    <dbReference type="NCBI Taxonomy" id="162125"/>
    <lineage>
        <taxon>Eukaryota</taxon>
        <taxon>Sar</taxon>
        <taxon>Stramenopiles</taxon>
        <taxon>Oomycota</taxon>
        <taxon>Peronosporomycetes</taxon>
        <taxon>Peronosporales</taxon>
        <taxon>Peronosporaceae</taxon>
        <taxon>Hyaloperonospora</taxon>
    </lineage>
</organism>
<evidence type="ECO:0000313" key="1">
    <source>
        <dbReference type="EMBL" id="CAI5712149.1"/>
    </source>
</evidence>
<sequence>MDYGRSLRSDNVRRRRNKAVRMFLADNLALPLVKSLGRVAWNLIQTHYIDTLKDELFVQRLAMMNASEMIQELNISLSEEMIEAIGSEDRDIRLKLLLETVSVAFEAEKRALQHGLRGPSTVWYSSHDLDVDEFADAVLGAFNLSISTDTGDNESASLHVFEHHMNEQVPILDEEISYYADTNYDTKTFMKLDRTTSKPENLDEEELVVIVASLAKQMKELDQSIAIYVKARAANPLYQEVVHATIRQDFYNGSEYTMIGFGFILPATNDQNVLYYDMKLPVPFHLVIRLIVRFQETRLLLPRESRQLLVCLAMANFDLSFYRCRAATTSSTD</sequence>
<dbReference type="Proteomes" id="UP001162031">
    <property type="component" value="Unassembled WGS sequence"/>
</dbReference>
<dbReference type="AlphaFoldDB" id="A0AAV0T3Y6"/>
<accession>A0AAV0T3Y6</accession>
<dbReference type="EMBL" id="CANTFL010000086">
    <property type="protein sequence ID" value="CAI5712149.1"/>
    <property type="molecule type" value="Genomic_DNA"/>
</dbReference>
<comment type="caution">
    <text evidence="1">The sequence shown here is derived from an EMBL/GenBank/DDBJ whole genome shotgun (WGS) entry which is preliminary data.</text>
</comment>
<evidence type="ECO:0000313" key="2">
    <source>
        <dbReference type="Proteomes" id="UP001162031"/>
    </source>
</evidence>